<dbReference type="Proteomes" id="UP000294564">
    <property type="component" value="Unassembled WGS sequence"/>
</dbReference>
<protein>
    <submittedName>
        <fullName evidence="1">Uncharacterized protein</fullName>
    </submittedName>
</protein>
<reference evidence="1 2" key="1">
    <citation type="submission" date="2019-03" db="EMBL/GenBank/DDBJ databases">
        <title>Genomic Encyclopedia of Type Strains, Phase IV (KMG-IV): sequencing the most valuable type-strain genomes for metagenomic binning, comparative biology and taxonomic classification.</title>
        <authorList>
            <person name="Goeker M."/>
        </authorList>
    </citation>
    <scope>NUCLEOTIDE SEQUENCE [LARGE SCALE GENOMIC DNA]</scope>
    <source>
        <strain evidence="1 2">DSM 14836</strain>
    </source>
</reference>
<dbReference type="AlphaFoldDB" id="A0A4R2NVA7"/>
<dbReference type="OrthoDB" id="5287860at2"/>
<organism evidence="1 2">
    <name type="scientific">Tenacibaculum skagerrakense</name>
    <dbReference type="NCBI Taxonomy" id="186571"/>
    <lineage>
        <taxon>Bacteria</taxon>
        <taxon>Pseudomonadati</taxon>
        <taxon>Bacteroidota</taxon>
        <taxon>Flavobacteriia</taxon>
        <taxon>Flavobacteriales</taxon>
        <taxon>Flavobacteriaceae</taxon>
        <taxon>Tenacibaculum</taxon>
    </lineage>
</organism>
<evidence type="ECO:0000313" key="1">
    <source>
        <dbReference type="EMBL" id="TCP25877.1"/>
    </source>
</evidence>
<accession>A0A4R2NVA7</accession>
<gene>
    <name evidence="1" type="ORF">EV195_103239</name>
</gene>
<proteinExistence type="predicted"/>
<sequence length="474" mass="53965">MSEKMKIVFPGTFEAENHWYEKSLNATIHPMVSYFLNLSTDRIVKRYCHLNPKVNSADLIEILKYKPQYYHLSGADLLHVTTEKGKRQMVIIENNSCPSGQKSMPLLNEFEEQGGYRKFMELTIKPMLKKNVTDAVAVIYDKNYMEASGYAHAMADMLGKNVYLVPYYNHLDKSHVDVSGEYIQLKVDGEWIKLGLVFRYLTQKPWNRLPISSKTKIVNPTIVCLAGGRNKMIASKAYSFYNAELMHKNLKILTPHTIWDVNKNEIPLWVSNMGGKAVVKNPYSNAGQGVYTIVNEKELADFMELDFDYDKFIVQSLVGNYNWSSTTSEGKFYHVGTVPNAKGQSFVLDFRMMIHGTKDGYKPISIYSRRAKSPLKDTLDDGKASWDILGTNLSFKNEKGGWGSDTSRLLLMERKEFNNLGIGLDDLVEAYIQTVLTSIAIDKMAIKLINSKGGFKKKLFKSLNDDELLIKEIL</sequence>
<keyword evidence="2" id="KW-1185">Reference proteome</keyword>
<evidence type="ECO:0000313" key="2">
    <source>
        <dbReference type="Proteomes" id="UP000294564"/>
    </source>
</evidence>
<comment type="caution">
    <text evidence="1">The sequence shown here is derived from an EMBL/GenBank/DDBJ whole genome shotgun (WGS) entry which is preliminary data.</text>
</comment>
<dbReference type="SUPFAM" id="SSF56059">
    <property type="entry name" value="Glutathione synthetase ATP-binding domain-like"/>
    <property type="match status" value="1"/>
</dbReference>
<dbReference type="EMBL" id="SLXM01000003">
    <property type="protein sequence ID" value="TCP25877.1"/>
    <property type="molecule type" value="Genomic_DNA"/>
</dbReference>
<name>A0A4R2NVA7_9FLAO</name>